<sequence>MTPTSPDTTTSAAVVEEFLTALAHADLDAATALTTEDIVWQNVSLPTLRGARAVGVMRGLARPSIKFDVIMHNITATGNVVQTERTDLIAVGPLSVEFWVCGTFEVRDGRIAVWRDYFSYRDSLRGLIV</sequence>
<comment type="caution">
    <text evidence="2">The sequence shown here is derived from an EMBL/GenBank/DDBJ whole genome shotgun (WGS) entry which is preliminary data.</text>
</comment>
<keyword evidence="2" id="KW-0378">Hydrolase</keyword>
<organism evidence="2 3">
    <name type="scientific">Rhodococcus gannanensis</name>
    <dbReference type="NCBI Taxonomy" id="1960308"/>
    <lineage>
        <taxon>Bacteria</taxon>
        <taxon>Bacillati</taxon>
        <taxon>Actinomycetota</taxon>
        <taxon>Actinomycetes</taxon>
        <taxon>Mycobacteriales</taxon>
        <taxon>Nocardiaceae</taxon>
        <taxon>Rhodococcus</taxon>
    </lineage>
</organism>
<accession>A0ABW4P0F7</accession>
<evidence type="ECO:0000259" key="1">
    <source>
        <dbReference type="Pfam" id="PF07858"/>
    </source>
</evidence>
<dbReference type="InterPro" id="IPR032710">
    <property type="entry name" value="NTF2-like_dom_sf"/>
</dbReference>
<evidence type="ECO:0000313" key="2">
    <source>
        <dbReference type="EMBL" id="MFD1811362.1"/>
    </source>
</evidence>
<keyword evidence="3" id="KW-1185">Reference proteome</keyword>
<dbReference type="EMBL" id="JBHUFB010000007">
    <property type="protein sequence ID" value="MFD1811362.1"/>
    <property type="molecule type" value="Genomic_DNA"/>
</dbReference>
<feature type="non-terminal residue" evidence="2">
    <location>
        <position position="129"/>
    </location>
</feature>
<proteinExistence type="predicted"/>
<dbReference type="Proteomes" id="UP001597286">
    <property type="component" value="Unassembled WGS sequence"/>
</dbReference>
<protein>
    <submittedName>
        <fullName evidence="2">Limonene-1,2-epoxide hydrolase family protein</fullName>
    </submittedName>
</protein>
<dbReference type="RefSeq" id="WP_378483912.1">
    <property type="nucleotide sequence ID" value="NZ_JBHUFB010000007.1"/>
</dbReference>
<dbReference type="Pfam" id="PF07858">
    <property type="entry name" value="LEH"/>
    <property type="match status" value="1"/>
</dbReference>
<reference evidence="3" key="1">
    <citation type="journal article" date="2019" name="Int. J. Syst. Evol. Microbiol.">
        <title>The Global Catalogue of Microorganisms (GCM) 10K type strain sequencing project: providing services to taxonomists for standard genome sequencing and annotation.</title>
        <authorList>
            <consortium name="The Broad Institute Genomics Platform"/>
            <consortium name="The Broad Institute Genome Sequencing Center for Infectious Disease"/>
            <person name="Wu L."/>
            <person name="Ma J."/>
        </authorList>
    </citation>
    <scope>NUCLEOTIDE SEQUENCE [LARGE SCALE GENOMIC DNA]</scope>
    <source>
        <strain evidence="3">DT72</strain>
    </source>
</reference>
<name>A0ABW4P0F7_9NOCA</name>
<dbReference type="InterPro" id="IPR013100">
    <property type="entry name" value="LEH"/>
</dbReference>
<dbReference type="GO" id="GO:0016787">
    <property type="term" value="F:hydrolase activity"/>
    <property type="evidence" value="ECO:0007669"/>
    <property type="project" value="UniProtKB-KW"/>
</dbReference>
<dbReference type="SUPFAM" id="SSF54427">
    <property type="entry name" value="NTF2-like"/>
    <property type="match status" value="1"/>
</dbReference>
<evidence type="ECO:0000313" key="3">
    <source>
        <dbReference type="Proteomes" id="UP001597286"/>
    </source>
</evidence>
<feature type="domain" description="Limonene-1,2-epoxide hydrolase" evidence="1">
    <location>
        <begin position="11"/>
        <end position="126"/>
    </location>
</feature>
<gene>
    <name evidence="2" type="ORF">ACFSJG_03990</name>
</gene>
<dbReference type="Gene3D" id="3.10.450.50">
    <property type="match status" value="1"/>
</dbReference>